<keyword evidence="1" id="KW-1133">Transmembrane helix</keyword>
<feature type="transmembrane region" description="Helical" evidence="1">
    <location>
        <begin position="36"/>
        <end position="68"/>
    </location>
</feature>
<gene>
    <name evidence="2" type="ORF">OG913_24985</name>
</gene>
<proteinExistence type="predicted"/>
<keyword evidence="1" id="KW-0812">Transmembrane</keyword>
<evidence type="ECO:0000313" key="2">
    <source>
        <dbReference type="EMBL" id="WUP72670.1"/>
    </source>
</evidence>
<evidence type="ECO:0000256" key="1">
    <source>
        <dbReference type="SAM" id="Phobius"/>
    </source>
</evidence>
<accession>A0ABZ1SI41</accession>
<organism evidence="2 3">
    <name type="scientific">Microbispora hainanensis</name>
    <dbReference type="NCBI Taxonomy" id="568844"/>
    <lineage>
        <taxon>Bacteria</taxon>
        <taxon>Bacillati</taxon>
        <taxon>Actinomycetota</taxon>
        <taxon>Actinomycetes</taxon>
        <taxon>Streptosporangiales</taxon>
        <taxon>Streptosporangiaceae</taxon>
        <taxon>Microbispora</taxon>
    </lineage>
</organism>
<evidence type="ECO:0000313" key="3">
    <source>
        <dbReference type="Proteomes" id="UP001432011"/>
    </source>
</evidence>
<sequence>MEDVTGASIQELVAANPSDLVAQLQAATRRWPVWPFALAILLILGLMLGGWGLLLILAGVPGIVWLALRDQAARSVVVMYDVNDTAAVRFNDIVQAIGNLQQACGMWLVTASGAVRTTYQYKTHAGASTVHNRVAASASMKGPRHLVTNVAVPTLTSAQRALHFLPDRVLIREGRNFADVPYHRLELSAEPVRFIESETVPRDGQVVDYTWQYVNVKGGGPDRRYKYNRQLPILLYGQLTIWDDHGLHMIWHVSRTELANMVDKALVNASSAPPPIIQP</sequence>
<keyword evidence="1" id="KW-0472">Membrane</keyword>
<dbReference type="EMBL" id="CP108085">
    <property type="protein sequence ID" value="WUP72670.1"/>
    <property type="molecule type" value="Genomic_DNA"/>
</dbReference>
<keyword evidence="3" id="KW-1185">Reference proteome</keyword>
<name>A0ABZ1SI41_9ACTN</name>
<evidence type="ECO:0008006" key="4">
    <source>
        <dbReference type="Google" id="ProtNLM"/>
    </source>
</evidence>
<reference evidence="2" key="1">
    <citation type="submission" date="2022-10" db="EMBL/GenBank/DDBJ databases">
        <title>The complete genomes of actinobacterial strains from the NBC collection.</title>
        <authorList>
            <person name="Joergensen T.S."/>
            <person name="Alvarez Arevalo M."/>
            <person name="Sterndorff E.B."/>
            <person name="Faurdal D."/>
            <person name="Vuksanovic O."/>
            <person name="Mourched A.-S."/>
            <person name="Charusanti P."/>
            <person name="Shaw S."/>
            <person name="Blin K."/>
            <person name="Weber T."/>
        </authorList>
    </citation>
    <scope>NUCLEOTIDE SEQUENCE</scope>
    <source>
        <strain evidence="2">NBC_00254</strain>
    </source>
</reference>
<protein>
    <recommendedName>
        <fullName evidence="4">DUF3068 domain-containing protein</fullName>
    </recommendedName>
</protein>
<dbReference type="Proteomes" id="UP001432011">
    <property type="component" value="Chromosome"/>
</dbReference>
<dbReference type="RefSeq" id="WP_328708541.1">
    <property type="nucleotide sequence ID" value="NZ_CP108085.1"/>
</dbReference>